<keyword evidence="3" id="KW-1003">Cell membrane</keyword>
<evidence type="ECO:0000259" key="8">
    <source>
        <dbReference type="PROSITE" id="PS50928"/>
    </source>
</evidence>
<feature type="transmembrane region" description="Helical" evidence="7">
    <location>
        <begin position="67"/>
        <end position="87"/>
    </location>
</feature>
<evidence type="ECO:0000256" key="3">
    <source>
        <dbReference type="ARBA" id="ARBA00022475"/>
    </source>
</evidence>
<dbReference type="PROSITE" id="PS50928">
    <property type="entry name" value="ABC_TM1"/>
    <property type="match status" value="1"/>
</dbReference>
<feature type="domain" description="ABC transmembrane type-1" evidence="8">
    <location>
        <begin position="59"/>
        <end position="239"/>
    </location>
</feature>
<evidence type="ECO:0000256" key="2">
    <source>
        <dbReference type="ARBA" id="ARBA00022448"/>
    </source>
</evidence>
<reference evidence="10" key="1">
    <citation type="journal article" date="2019" name="Int. J. Syst. Evol. Microbiol.">
        <title>The Global Catalogue of Microorganisms (GCM) 10K type strain sequencing project: providing services to taxonomists for standard genome sequencing and annotation.</title>
        <authorList>
            <consortium name="The Broad Institute Genomics Platform"/>
            <consortium name="The Broad Institute Genome Sequencing Center for Infectious Disease"/>
            <person name="Wu L."/>
            <person name="Ma J."/>
        </authorList>
    </citation>
    <scope>NUCLEOTIDE SEQUENCE [LARGE SCALE GENOMIC DNA]</scope>
    <source>
        <strain evidence="10">CCUG 39402</strain>
    </source>
</reference>
<name>A0ABW1U182_9BURK</name>
<keyword evidence="10" id="KW-1185">Reference proteome</keyword>
<accession>A0ABW1U182</accession>
<keyword evidence="6 7" id="KW-0472">Membrane</keyword>
<feature type="transmembrane region" description="Helical" evidence="7">
    <location>
        <begin position="178"/>
        <end position="200"/>
    </location>
</feature>
<dbReference type="InterPro" id="IPR035906">
    <property type="entry name" value="MetI-like_sf"/>
</dbReference>
<evidence type="ECO:0000313" key="10">
    <source>
        <dbReference type="Proteomes" id="UP001596270"/>
    </source>
</evidence>
<evidence type="ECO:0000256" key="7">
    <source>
        <dbReference type="RuleBase" id="RU363032"/>
    </source>
</evidence>
<dbReference type="InterPro" id="IPR000515">
    <property type="entry name" value="MetI-like"/>
</dbReference>
<keyword evidence="2 7" id="KW-0813">Transport</keyword>
<dbReference type="EMBL" id="JBHSRS010000080">
    <property type="protein sequence ID" value="MFC6282737.1"/>
    <property type="molecule type" value="Genomic_DNA"/>
</dbReference>
<dbReference type="SUPFAM" id="SSF161098">
    <property type="entry name" value="MetI-like"/>
    <property type="match status" value="1"/>
</dbReference>
<gene>
    <name evidence="9" type="ORF">ACFQND_16035</name>
</gene>
<dbReference type="RefSeq" id="WP_371439301.1">
    <property type="nucleotide sequence ID" value="NZ_JBHSRS010000080.1"/>
</dbReference>
<dbReference type="Gene3D" id="1.10.3720.10">
    <property type="entry name" value="MetI-like"/>
    <property type="match status" value="1"/>
</dbReference>
<feature type="transmembrane region" description="Helical" evidence="7">
    <location>
        <begin position="220"/>
        <end position="242"/>
    </location>
</feature>
<evidence type="ECO:0000256" key="5">
    <source>
        <dbReference type="ARBA" id="ARBA00022989"/>
    </source>
</evidence>
<evidence type="ECO:0000256" key="4">
    <source>
        <dbReference type="ARBA" id="ARBA00022692"/>
    </source>
</evidence>
<dbReference type="Proteomes" id="UP001596270">
    <property type="component" value="Unassembled WGS sequence"/>
</dbReference>
<comment type="similarity">
    <text evidence="7">Belongs to the binding-protein-dependent transport system permease family.</text>
</comment>
<dbReference type="Pfam" id="PF00528">
    <property type="entry name" value="BPD_transp_1"/>
    <property type="match status" value="1"/>
</dbReference>
<evidence type="ECO:0000256" key="6">
    <source>
        <dbReference type="ARBA" id="ARBA00023136"/>
    </source>
</evidence>
<dbReference type="PANTHER" id="PTHR30151">
    <property type="entry name" value="ALKANE SULFONATE ABC TRANSPORTER-RELATED, MEMBRANE SUBUNIT"/>
    <property type="match status" value="1"/>
</dbReference>
<evidence type="ECO:0000313" key="9">
    <source>
        <dbReference type="EMBL" id="MFC6282737.1"/>
    </source>
</evidence>
<comment type="subcellular location">
    <subcellularLocation>
        <location evidence="1 7">Cell membrane</location>
        <topology evidence="1 7">Multi-pass membrane protein</topology>
    </subcellularLocation>
</comment>
<comment type="caution">
    <text evidence="9">The sequence shown here is derived from an EMBL/GenBank/DDBJ whole genome shotgun (WGS) entry which is preliminary data.</text>
</comment>
<proteinExistence type="inferred from homology"/>
<organism evidence="9 10">
    <name type="scientific">Polaromonas aquatica</name>
    <dbReference type="NCBI Taxonomy" id="332657"/>
    <lineage>
        <taxon>Bacteria</taxon>
        <taxon>Pseudomonadati</taxon>
        <taxon>Pseudomonadota</taxon>
        <taxon>Betaproteobacteria</taxon>
        <taxon>Burkholderiales</taxon>
        <taxon>Comamonadaceae</taxon>
        <taxon>Polaromonas</taxon>
    </lineage>
</organism>
<dbReference type="CDD" id="cd06261">
    <property type="entry name" value="TM_PBP2"/>
    <property type="match status" value="1"/>
</dbReference>
<dbReference type="PANTHER" id="PTHR30151:SF38">
    <property type="entry name" value="ALIPHATIC SULFONATES TRANSPORT PERMEASE PROTEIN SSUC-RELATED"/>
    <property type="match status" value="1"/>
</dbReference>
<keyword evidence="4 7" id="KW-0812">Transmembrane</keyword>
<evidence type="ECO:0000256" key="1">
    <source>
        <dbReference type="ARBA" id="ARBA00004651"/>
    </source>
</evidence>
<feature type="transmembrane region" description="Helical" evidence="7">
    <location>
        <begin position="99"/>
        <end position="119"/>
    </location>
</feature>
<sequence length="254" mass="27286">MIESIFRWLRPWWFPAIALGGFEWYARTVGKSSDALAPPTAAINAFLSAITDGSLFSATAFTLGAAAMGLLLAAVLGIASGIVLGLSKRTARMAFFSIEVFRPVPSVALIPLAMLIFGFGLRMEFSIVAFASFWPLMILTQAAVQQVEPRLLEVSHVLGLSPAQRAFKIILPAIVPRLFVAMRLGVSVALVVAVTVEVAANPNGMGYAMMIAQQSMDPGLMLAWLFWIGVVGYIINVAALSLERWVGRRMGVAA</sequence>
<keyword evidence="5 7" id="KW-1133">Transmembrane helix</keyword>
<feature type="transmembrane region" description="Helical" evidence="7">
    <location>
        <begin position="125"/>
        <end position="144"/>
    </location>
</feature>
<protein>
    <submittedName>
        <fullName evidence="9">ABC transporter permease</fullName>
    </submittedName>
</protein>